<protein>
    <submittedName>
        <fullName evidence="2">Uncharacterized protein C6orf15 homolog</fullName>
    </submittedName>
</protein>
<evidence type="ECO:0000313" key="1">
    <source>
        <dbReference type="Proteomes" id="UP000694863"/>
    </source>
</evidence>
<keyword evidence="1" id="KW-1185">Reference proteome</keyword>
<dbReference type="RefSeq" id="XP_045148195.1">
    <property type="nucleotide sequence ID" value="XM_045292260.1"/>
</dbReference>
<name>A0AC55D8X0_ECHTE</name>
<dbReference type="Proteomes" id="UP000694863">
    <property type="component" value="Unplaced"/>
</dbReference>
<sequence length="357" mass="37474">MRGHMVGAWALLGLLLVCLHLPGLFARSISAVGEEVPRALPGLGSPSLARPPNSEHAQPKPEAGSNGLARDPLKPQTSPLDGTQPAGGPWVQNLPFSGVLPSLDSWPPEEDWPVIAAAAEDQAGDVPPAEGLPYLTNAAALPLGSHPLPEGSSAPSAGTSLDSSLVPREPENRRLRCFLPPGAQGGISAQRPPWSLINRILHPSLPGHPWGTLNPGVSWGGGRLGTGWGTRPMPPFQAGNWGITNQYPGTSWGSINRYPVGSWGNNNQYPGGSWGSIHQSPGATGGNTHLPSGAHNRLPPRILRPPGSFWDIPANSPNSQDPGVQWGSWDPLVLRPPALLFSEAHAPLPVLAAQLRL</sequence>
<reference evidence="2" key="1">
    <citation type="submission" date="2025-08" db="UniProtKB">
        <authorList>
            <consortium name="RefSeq"/>
        </authorList>
    </citation>
    <scope>IDENTIFICATION</scope>
</reference>
<accession>A0AC55D8X0</accession>
<proteinExistence type="predicted"/>
<organism evidence="1 2">
    <name type="scientific">Echinops telfairi</name>
    <name type="common">Lesser hedgehog tenrec</name>
    <dbReference type="NCBI Taxonomy" id="9371"/>
    <lineage>
        <taxon>Eukaryota</taxon>
        <taxon>Metazoa</taxon>
        <taxon>Chordata</taxon>
        <taxon>Craniata</taxon>
        <taxon>Vertebrata</taxon>
        <taxon>Euteleostomi</taxon>
        <taxon>Mammalia</taxon>
        <taxon>Eutheria</taxon>
        <taxon>Afrotheria</taxon>
        <taxon>Tenrecidae</taxon>
        <taxon>Tenrecinae</taxon>
        <taxon>Echinops</taxon>
    </lineage>
</organism>
<gene>
    <name evidence="2" type="primary">CUNH6orf15</name>
</gene>
<evidence type="ECO:0000313" key="2">
    <source>
        <dbReference type="RefSeq" id="XP_045148195.1"/>
    </source>
</evidence>